<feature type="compositionally biased region" description="Polar residues" evidence="4">
    <location>
        <begin position="350"/>
        <end position="369"/>
    </location>
</feature>
<reference evidence="7 8" key="1">
    <citation type="journal article" date="2010" name="Proc. Natl. Acad. Sci. U.S.A.">
        <title>Insights into evolution of multicellular fungi from the assembled chromosomes of the mushroom Coprinopsis cinerea (Coprinus cinereus).</title>
        <authorList>
            <person name="Stajich J.E."/>
            <person name="Wilke S.K."/>
            <person name="Ahren D."/>
            <person name="Au C.H."/>
            <person name="Birren B.W."/>
            <person name="Borodovsky M."/>
            <person name="Burns C."/>
            <person name="Canback B."/>
            <person name="Casselton L.A."/>
            <person name="Cheng C.K."/>
            <person name="Deng J."/>
            <person name="Dietrich F.S."/>
            <person name="Fargo D.C."/>
            <person name="Farman M.L."/>
            <person name="Gathman A.C."/>
            <person name="Goldberg J."/>
            <person name="Guigo R."/>
            <person name="Hoegger P.J."/>
            <person name="Hooker J.B."/>
            <person name="Huggins A."/>
            <person name="James T.Y."/>
            <person name="Kamada T."/>
            <person name="Kilaru S."/>
            <person name="Kodira C."/>
            <person name="Kues U."/>
            <person name="Kupfer D."/>
            <person name="Kwan H.S."/>
            <person name="Lomsadze A."/>
            <person name="Li W."/>
            <person name="Lilly W.W."/>
            <person name="Ma L.J."/>
            <person name="Mackey A.J."/>
            <person name="Manning G."/>
            <person name="Martin F."/>
            <person name="Muraguchi H."/>
            <person name="Natvig D.O."/>
            <person name="Palmerini H."/>
            <person name="Ramesh M.A."/>
            <person name="Rehmeyer C.J."/>
            <person name="Roe B.A."/>
            <person name="Shenoy N."/>
            <person name="Stanke M."/>
            <person name="Ter-Hovhannisyan V."/>
            <person name="Tunlid A."/>
            <person name="Velagapudi R."/>
            <person name="Vision T.J."/>
            <person name="Zeng Q."/>
            <person name="Zolan M.E."/>
            <person name="Pukkila P.J."/>
        </authorList>
    </citation>
    <scope>NUCLEOTIDE SEQUENCE [LARGE SCALE GENOMIC DNA]</scope>
    <source>
        <strain evidence="8">Okayama-7 / 130 / ATCC MYA-4618 / FGSC 9003</strain>
    </source>
</reference>
<dbReference type="VEuPathDB" id="FungiDB:CC1G_11788"/>
<evidence type="ECO:0000313" key="7">
    <source>
        <dbReference type="EMBL" id="EAU86480.1"/>
    </source>
</evidence>
<keyword evidence="5" id="KW-0472">Membrane</keyword>
<feature type="compositionally biased region" description="Low complexity" evidence="4">
    <location>
        <begin position="485"/>
        <end position="510"/>
    </location>
</feature>
<dbReference type="KEGG" id="cci:CC1G_11788"/>
<dbReference type="Pfam" id="PF21314">
    <property type="entry name" value="TM_ErbB1"/>
    <property type="match status" value="1"/>
</dbReference>
<feature type="compositionally biased region" description="Polar residues" evidence="4">
    <location>
        <begin position="400"/>
        <end position="443"/>
    </location>
</feature>
<dbReference type="GeneID" id="6011885"/>
<keyword evidence="3" id="KW-0067">ATP-binding</keyword>
<evidence type="ECO:0000256" key="1">
    <source>
        <dbReference type="ARBA" id="ARBA00022553"/>
    </source>
</evidence>
<feature type="domain" description="Epidermal growth factor receptor-like transmembrane-juxtamembrane segment" evidence="6">
    <location>
        <begin position="318"/>
        <end position="347"/>
    </location>
</feature>
<dbReference type="InParanoid" id="A8NPK5"/>
<dbReference type="Gene3D" id="1.20.5.510">
    <property type="entry name" value="Single helix bin"/>
    <property type="match status" value="1"/>
</dbReference>
<dbReference type="AlphaFoldDB" id="A8NPK5"/>
<dbReference type="RefSeq" id="XP_001835354.1">
    <property type="nucleotide sequence ID" value="XM_001835302.1"/>
</dbReference>
<sequence>MDPIDQRTRWVAIDDTDPDISWVGEWEITRDTFENPYNRYGQTHGGSQHVTTGLAFMSYIFRGTRVIVFGTSHITNTTTGVTDPVWVCMVNNVTYAEPRGSIDEKINQWPICSVTLDDFGPHNITIGTAASEEHPFYVDLIQYRPLWEDRETLHPTVFLDSTDPGLTYDSGTWRSHGNETMLTLDRGARATVEFNGTKATWVGWMPDAYPTGASTGTWSIDGDDPVEFEIPGLPSDANGTLYYQNFFETPRLQSRGPHKLVVTHMGPSAPLTLDYLIIEDGDIHVPPGGEAKVIGGTAGGTNGRNDDPSPKKTPVGAIVGGAVGGVVFLVACALLTFFVIRRQKKKKESTMANANPPLISTSPMSTGNATSTQGPSPPPTGGMYPSQMVQYSYQPPPSLGTVQTNPSLSSVPTSNNSTVPMLYTQVTNPNASPTWSSPTNSAFSPHQPQQQSIPPYPRPQSTVIGHDSNASNYYGGSGAYPAGLQQHQQQQYRQSQVLPSPTTPSSLTPLRKSMVDARNSQWMGGGSDMSSTPDANSFLMDGSDAPSNVRVMR</sequence>
<feature type="transmembrane region" description="Helical" evidence="5">
    <location>
        <begin position="315"/>
        <end position="340"/>
    </location>
</feature>
<evidence type="ECO:0000313" key="8">
    <source>
        <dbReference type="Proteomes" id="UP000001861"/>
    </source>
</evidence>
<evidence type="ECO:0000256" key="5">
    <source>
        <dbReference type="SAM" id="Phobius"/>
    </source>
</evidence>
<keyword evidence="1" id="KW-0597">Phosphoprotein</keyword>
<accession>A8NPK5</accession>
<dbReference type="InterPro" id="IPR049328">
    <property type="entry name" value="TM_ErbB1"/>
</dbReference>
<feature type="region of interest" description="Disordered" evidence="4">
    <location>
        <begin position="290"/>
        <end position="312"/>
    </location>
</feature>
<name>A8NPK5_COPC7</name>
<dbReference type="Proteomes" id="UP000001861">
    <property type="component" value="Unassembled WGS sequence"/>
</dbReference>
<organism evidence="7 8">
    <name type="scientific">Coprinopsis cinerea (strain Okayama-7 / 130 / ATCC MYA-4618 / FGSC 9003)</name>
    <name type="common">Inky cap fungus</name>
    <name type="synonym">Hormographiella aspergillata</name>
    <dbReference type="NCBI Taxonomy" id="240176"/>
    <lineage>
        <taxon>Eukaryota</taxon>
        <taxon>Fungi</taxon>
        <taxon>Dikarya</taxon>
        <taxon>Basidiomycota</taxon>
        <taxon>Agaricomycotina</taxon>
        <taxon>Agaricomycetes</taxon>
        <taxon>Agaricomycetidae</taxon>
        <taxon>Agaricales</taxon>
        <taxon>Agaricineae</taxon>
        <taxon>Psathyrellaceae</taxon>
        <taxon>Coprinopsis</taxon>
    </lineage>
</organism>
<dbReference type="Gene3D" id="2.60.120.260">
    <property type="entry name" value="Galactose-binding domain-like"/>
    <property type="match status" value="1"/>
</dbReference>
<keyword evidence="8" id="KW-1185">Reference proteome</keyword>
<dbReference type="eggNOG" id="ENOG502S423">
    <property type="taxonomic scope" value="Eukaryota"/>
</dbReference>
<proteinExistence type="predicted"/>
<feature type="compositionally biased region" description="Polar residues" evidence="4">
    <location>
        <begin position="518"/>
        <end position="535"/>
    </location>
</feature>
<keyword evidence="5" id="KW-1133">Transmembrane helix</keyword>
<dbReference type="EMBL" id="AACS02000012">
    <property type="protein sequence ID" value="EAU86480.1"/>
    <property type="molecule type" value="Genomic_DNA"/>
</dbReference>
<feature type="region of interest" description="Disordered" evidence="4">
    <location>
        <begin position="345"/>
        <end position="553"/>
    </location>
</feature>
<dbReference type="GO" id="GO:0005524">
    <property type="term" value="F:ATP binding"/>
    <property type="evidence" value="ECO:0007669"/>
    <property type="project" value="UniProtKB-KW"/>
</dbReference>
<evidence type="ECO:0000256" key="4">
    <source>
        <dbReference type="SAM" id="MobiDB-lite"/>
    </source>
</evidence>
<comment type="caution">
    <text evidence="7">The sequence shown here is derived from an EMBL/GenBank/DDBJ whole genome shotgun (WGS) entry which is preliminary data.</text>
</comment>
<dbReference type="OMA" id="QINETAH"/>
<feature type="compositionally biased region" description="Low complexity" evidence="4">
    <location>
        <begin position="444"/>
        <end position="453"/>
    </location>
</feature>
<evidence type="ECO:0000259" key="6">
    <source>
        <dbReference type="Pfam" id="PF21314"/>
    </source>
</evidence>
<gene>
    <name evidence="7" type="ORF">CC1G_11788</name>
</gene>
<protein>
    <recommendedName>
        <fullName evidence="6">Epidermal growth factor receptor-like transmembrane-juxtamembrane segment domain-containing protein</fullName>
    </recommendedName>
</protein>
<evidence type="ECO:0000256" key="3">
    <source>
        <dbReference type="ARBA" id="ARBA00022840"/>
    </source>
</evidence>
<evidence type="ECO:0000256" key="2">
    <source>
        <dbReference type="ARBA" id="ARBA00022741"/>
    </source>
</evidence>
<keyword evidence="2" id="KW-0547">Nucleotide-binding</keyword>
<keyword evidence="5" id="KW-0812">Transmembrane</keyword>
<dbReference type="OrthoDB" id="3052647at2759"/>